<dbReference type="CDD" id="cd00043">
    <property type="entry name" value="CYCLIN_SF"/>
    <property type="match status" value="1"/>
</dbReference>
<gene>
    <name evidence="2" type="ORF">Desgi_1641</name>
</gene>
<dbReference type="Proteomes" id="UP000013520">
    <property type="component" value="Chromosome"/>
</dbReference>
<accession>R4KD57</accession>
<dbReference type="HOGENOM" id="CLU_595460_0_0_9"/>
<dbReference type="SUPFAM" id="SSF47954">
    <property type="entry name" value="Cyclin-like"/>
    <property type="match status" value="1"/>
</dbReference>
<sequence length="459" mass="52923">MPDKQCLSGNGKKTGAGNKQKDNVIDINKYRWWRAGQHLRTKLAEFADNEMLLDEVGIARELYFSVMDPDFADEEDEFLMERFFEWFIFDYKIRGRTLLQYVKMTGRFNYEETELLKKWAKTRISLYQVVKISDEQFVTLKDLLKGGKVSVCDPDVVRELAPGHILYIRILPVGDGHEFSTGGLILPAYSKDYIISRVKLDAELYWSKQGVRGKWDAYLQRKAHVINALVIETASIVWGLEEHYDKEIGAKANKTGDFTPQLAQRVTDLFLDYFYDRWINEPMDILLGQTPLEASRTRDGRKKLQTILGELSKVEKGRAQKGEIFYDLSKLFEKLNLTVKKDSATEEKSVNDLDDFAEDSQGYAEVLKLIRDGLTEMGYPLKQVNHAEKLWRDYSQTASPNFKKPETWAAAVIYAMARSTGDKLVNQNTLARQYNISASTISNNYRNICRAMQINKDEE</sequence>
<name>R4KD57_9FIRM</name>
<dbReference type="eggNOG" id="COG1405">
    <property type="taxonomic scope" value="Bacteria"/>
</dbReference>
<dbReference type="EMBL" id="CP003273">
    <property type="protein sequence ID" value="AGL01113.1"/>
    <property type="molecule type" value="Genomic_DNA"/>
</dbReference>
<dbReference type="KEGG" id="dgi:Desgi_1641"/>
<dbReference type="AlphaFoldDB" id="R4KD57"/>
<feature type="region of interest" description="Disordered" evidence="1">
    <location>
        <begin position="1"/>
        <end position="20"/>
    </location>
</feature>
<dbReference type="RefSeq" id="WP_006524351.1">
    <property type="nucleotide sequence ID" value="NC_021184.1"/>
</dbReference>
<evidence type="ECO:0000313" key="3">
    <source>
        <dbReference type="Proteomes" id="UP000013520"/>
    </source>
</evidence>
<protein>
    <submittedName>
        <fullName evidence="2">Uncharacterized protein</fullName>
    </submittedName>
</protein>
<evidence type="ECO:0000313" key="2">
    <source>
        <dbReference type="EMBL" id="AGL01113.1"/>
    </source>
</evidence>
<reference evidence="2 3" key="1">
    <citation type="submission" date="2012-01" db="EMBL/GenBank/DDBJ databases">
        <title>Complete sequence of Desulfotomaculum gibsoniae DSM 7213.</title>
        <authorList>
            <consortium name="US DOE Joint Genome Institute"/>
            <person name="Lucas S."/>
            <person name="Han J."/>
            <person name="Lapidus A."/>
            <person name="Cheng J.-F."/>
            <person name="Goodwin L."/>
            <person name="Pitluck S."/>
            <person name="Peters L."/>
            <person name="Ovchinnikova G."/>
            <person name="Teshima H."/>
            <person name="Detter J.C."/>
            <person name="Han C."/>
            <person name="Tapia R."/>
            <person name="Land M."/>
            <person name="Hauser L."/>
            <person name="Kyrpides N."/>
            <person name="Ivanova N."/>
            <person name="Pagani I."/>
            <person name="Parshina S."/>
            <person name="Plugge C."/>
            <person name="Muyzer G."/>
            <person name="Kuever J."/>
            <person name="Ivanova A."/>
            <person name="Nazina T."/>
            <person name="Klenk H.-P."/>
            <person name="Brambilla E."/>
            <person name="Spring S."/>
            <person name="Stams A.F."/>
            <person name="Woyke T."/>
        </authorList>
    </citation>
    <scope>NUCLEOTIDE SEQUENCE [LARGE SCALE GENOMIC DNA]</scope>
    <source>
        <strain evidence="2 3">DSM 7213</strain>
    </source>
</reference>
<organism evidence="2 3">
    <name type="scientific">Desulfoscipio gibsoniae DSM 7213</name>
    <dbReference type="NCBI Taxonomy" id="767817"/>
    <lineage>
        <taxon>Bacteria</taxon>
        <taxon>Bacillati</taxon>
        <taxon>Bacillota</taxon>
        <taxon>Clostridia</taxon>
        <taxon>Eubacteriales</taxon>
        <taxon>Desulfallaceae</taxon>
        <taxon>Desulfoscipio</taxon>
    </lineage>
</organism>
<dbReference type="InterPro" id="IPR036915">
    <property type="entry name" value="Cyclin-like_sf"/>
</dbReference>
<keyword evidence="3" id="KW-1185">Reference proteome</keyword>
<dbReference type="Gene3D" id="1.10.472.10">
    <property type="entry name" value="Cyclin-like"/>
    <property type="match status" value="1"/>
</dbReference>
<dbReference type="InterPro" id="IPR058292">
    <property type="entry name" value="DUF7986"/>
</dbReference>
<dbReference type="Pfam" id="PF25948">
    <property type="entry name" value="DUF7986"/>
    <property type="match status" value="1"/>
</dbReference>
<evidence type="ECO:0000256" key="1">
    <source>
        <dbReference type="SAM" id="MobiDB-lite"/>
    </source>
</evidence>
<dbReference type="STRING" id="767817.Desgi_1641"/>
<dbReference type="OrthoDB" id="6399948at2"/>
<proteinExistence type="predicted"/>